<protein>
    <submittedName>
        <fullName evidence="2">Uncharacterized protein</fullName>
    </submittedName>
</protein>
<sequence length="192" mass="21109">MPSALLGSDPLDVHTTPNNLDSSAAQFDKQSAPVKCTPMSELEKPRLQKDLKLSNKTVKVYIGLRDSSSDGKRRAPAAVVYLPQDVSAHYQLSKQPEPFGHLVSPSHMSTFPTQTDHVATQGVSQLVQSTSNNTSSDVNPYWKVPSATLRGAGRPLVKGRNKQDLRSRSRAKPELLGAQMRIPHGRQYNINR</sequence>
<reference evidence="2 3" key="1">
    <citation type="submission" date="2013-11" db="EMBL/GenBank/DDBJ databases">
        <title>Opisthorchis viverrini - life in the bile duct.</title>
        <authorList>
            <person name="Young N.D."/>
            <person name="Nagarajan N."/>
            <person name="Lin S.J."/>
            <person name="Korhonen P.K."/>
            <person name="Jex A.R."/>
            <person name="Hall R.S."/>
            <person name="Safavi-Hemami H."/>
            <person name="Kaewkong W."/>
            <person name="Bertrand D."/>
            <person name="Gao S."/>
            <person name="Seet Q."/>
            <person name="Wongkham S."/>
            <person name="Teh B.T."/>
            <person name="Wongkham C."/>
            <person name="Intapan P.M."/>
            <person name="Maleewong W."/>
            <person name="Yang X."/>
            <person name="Hu M."/>
            <person name="Wang Z."/>
            <person name="Hofmann A."/>
            <person name="Sternberg P.W."/>
            <person name="Tan P."/>
            <person name="Wang J."/>
            <person name="Gasser R.B."/>
        </authorList>
    </citation>
    <scope>NUCLEOTIDE SEQUENCE [LARGE SCALE GENOMIC DNA]</scope>
</reference>
<evidence type="ECO:0000313" key="3">
    <source>
        <dbReference type="Proteomes" id="UP000054324"/>
    </source>
</evidence>
<evidence type="ECO:0000256" key="1">
    <source>
        <dbReference type="SAM" id="MobiDB-lite"/>
    </source>
</evidence>
<dbReference type="CTD" id="20318755"/>
<organism evidence="2 3">
    <name type="scientific">Opisthorchis viverrini</name>
    <name type="common">Southeast Asian liver fluke</name>
    <dbReference type="NCBI Taxonomy" id="6198"/>
    <lineage>
        <taxon>Eukaryota</taxon>
        <taxon>Metazoa</taxon>
        <taxon>Spiralia</taxon>
        <taxon>Lophotrochozoa</taxon>
        <taxon>Platyhelminthes</taxon>
        <taxon>Trematoda</taxon>
        <taxon>Digenea</taxon>
        <taxon>Opisthorchiida</taxon>
        <taxon>Opisthorchiata</taxon>
        <taxon>Opisthorchiidae</taxon>
        <taxon>Opisthorchis</taxon>
    </lineage>
</organism>
<dbReference type="GeneID" id="20318755"/>
<evidence type="ECO:0000313" key="2">
    <source>
        <dbReference type="EMBL" id="KER28619.1"/>
    </source>
</evidence>
<dbReference type="EMBL" id="KL596695">
    <property type="protein sequence ID" value="KER28619.1"/>
    <property type="molecule type" value="Genomic_DNA"/>
</dbReference>
<name>A0A075AGD2_OPIVI</name>
<dbReference type="AlphaFoldDB" id="A0A075AGD2"/>
<dbReference type="KEGG" id="ovi:T265_04573"/>
<feature type="region of interest" description="Disordered" evidence="1">
    <location>
        <begin position="1"/>
        <end position="37"/>
    </location>
</feature>
<feature type="compositionally biased region" description="Polar residues" evidence="1">
    <location>
        <begin position="15"/>
        <end position="29"/>
    </location>
</feature>
<accession>A0A075AGD2</accession>
<gene>
    <name evidence="2" type="ORF">T265_04573</name>
</gene>
<proteinExistence type="predicted"/>
<dbReference type="Proteomes" id="UP000054324">
    <property type="component" value="Unassembled WGS sequence"/>
</dbReference>
<keyword evidence="3" id="KW-1185">Reference proteome</keyword>
<dbReference type="RefSeq" id="XP_009167612.1">
    <property type="nucleotide sequence ID" value="XM_009169348.1"/>
</dbReference>